<dbReference type="AlphaFoldDB" id="A0A9W6QTB8"/>
<sequence>MSRLPYSIPDIAAMGRLLGDQSRVAMVVAMMDGRAWTVGELARHVGIAKATATEHAHLLVDGGLCEEARQGRHRYLRLASSEVADAAEALGTLSAKHLAHAATLTASTRDAALRRGRTCYRHLAGALGVAIADDLRRLGIITEHWDLGPTGADWFAALGVDPAASRRPQIRPCLDWTERRDHLAGSLADGLCQQFLDTDWIQRRQATRAVDLTDTGREALRELGLNQAASLS</sequence>
<dbReference type="InterPro" id="IPR052543">
    <property type="entry name" value="HTH_Metal-responsive_Reg"/>
</dbReference>
<comment type="caution">
    <text evidence="2">The sequence shown here is derived from an EMBL/GenBank/DDBJ whole genome shotgun (WGS) entry which is preliminary data.</text>
</comment>
<dbReference type="GO" id="GO:0046686">
    <property type="term" value="P:response to cadmium ion"/>
    <property type="evidence" value="ECO:0007669"/>
    <property type="project" value="TreeGrafter"/>
</dbReference>
<dbReference type="PROSITE" id="PS50987">
    <property type="entry name" value="HTH_ARSR_2"/>
    <property type="match status" value="1"/>
</dbReference>
<protein>
    <submittedName>
        <fullName evidence="2">Transcriptional regulator</fullName>
    </submittedName>
</protein>
<dbReference type="InterPro" id="IPR011991">
    <property type="entry name" value="ArsR-like_HTH"/>
</dbReference>
<gene>
    <name evidence="2" type="ORF">Atai01_04630</name>
</gene>
<name>A0A9W6QTB8_9PSEU</name>
<dbReference type="RefSeq" id="WP_285485683.1">
    <property type="nucleotide sequence ID" value="NZ_BSTI01000001.1"/>
</dbReference>
<dbReference type="GO" id="GO:0097063">
    <property type="term" value="F:cadmium ion sensor activity"/>
    <property type="evidence" value="ECO:0007669"/>
    <property type="project" value="TreeGrafter"/>
</dbReference>
<dbReference type="GO" id="GO:0010288">
    <property type="term" value="P:response to lead ion"/>
    <property type="evidence" value="ECO:0007669"/>
    <property type="project" value="TreeGrafter"/>
</dbReference>
<dbReference type="PANTHER" id="PTHR39168">
    <property type="entry name" value="TRANSCRIPTIONAL REGULATOR-RELATED"/>
    <property type="match status" value="1"/>
</dbReference>
<dbReference type="SUPFAM" id="SSF46785">
    <property type="entry name" value="Winged helix' DNA-binding domain"/>
    <property type="match status" value="1"/>
</dbReference>
<accession>A0A9W6QTB8</accession>
<evidence type="ECO:0000313" key="2">
    <source>
        <dbReference type="EMBL" id="GLY63844.1"/>
    </source>
</evidence>
<dbReference type="GO" id="GO:0003677">
    <property type="term" value="F:DNA binding"/>
    <property type="evidence" value="ECO:0007669"/>
    <property type="project" value="TreeGrafter"/>
</dbReference>
<dbReference type="CDD" id="cd00090">
    <property type="entry name" value="HTH_ARSR"/>
    <property type="match status" value="1"/>
</dbReference>
<feature type="domain" description="HTH arsR-type" evidence="1">
    <location>
        <begin position="4"/>
        <end position="98"/>
    </location>
</feature>
<evidence type="ECO:0000259" key="1">
    <source>
        <dbReference type="PROSITE" id="PS50987"/>
    </source>
</evidence>
<evidence type="ECO:0000313" key="3">
    <source>
        <dbReference type="Proteomes" id="UP001165136"/>
    </source>
</evidence>
<dbReference type="SMART" id="SM00418">
    <property type="entry name" value="HTH_ARSR"/>
    <property type="match status" value="1"/>
</dbReference>
<dbReference type="GO" id="GO:0032791">
    <property type="term" value="F:lead ion binding"/>
    <property type="evidence" value="ECO:0007669"/>
    <property type="project" value="TreeGrafter"/>
</dbReference>
<dbReference type="EMBL" id="BSTI01000001">
    <property type="protein sequence ID" value="GLY63844.1"/>
    <property type="molecule type" value="Genomic_DNA"/>
</dbReference>
<proteinExistence type="predicted"/>
<dbReference type="Gene3D" id="1.10.10.10">
    <property type="entry name" value="Winged helix-like DNA-binding domain superfamily/Winged helix DNA-binding domain"/>
    <property type="match status" value="1"/>
</dbReference>
<dbReference type="PANTHER" id="PTHR39168:SF1">
    <property type="entry name" value="TRANSCRIPTIONAL REGULATORY PROTEIN"/>
    <property type="match status" value="1"/>
</dbReference>
<organism evidence="2 3">
    <name type="scientific">Amycolatopsis taiwanensis</name>
    <dbReference type="NCBI Taxonomy" id="342230"/>
    <lineage>
        <taxon>Bacteria</taxon>
        <taxon>Bacillati</taxon>
        <taxon>Actinomycetota</taxon>
        <taxon>Actinomycetes</taxon>
        <taxon>Pseudonocardiales</taxon>
        <taxon>Pseudonocardiaceae</taxon>
        <taxon>Amycolatopsis</taxon>
    </lineage>
</organism>
<dbReference type="InterPro" id="IPR036388">
    <property type="entry name" value="WH-like_DNA-bd_sf"/>
</dbReference>
<reference evidence="2" key="1">
    <citation type="submission" date="2023-03" db="EMBL/GenBank/DDBJ databases">
        <title>Amycolatopsis taiwanensis NBRC 103393.</title>
        <authorList>
            <person name="Ichikawa N."/>
            <person name="Sato H."/>
            <person name="Tonouchi N."/>
        </authorList>
    </citation>
    <scope>NUCLEOTIDE SEQUENCE</scope>
    <source>
        <strain evidence="2">NBRC 103393</strain>
    </source>
</reference>
<dbReference type="GO" id="GO:0003700">
    <property type="term" value="F:DNA-binding transcription factor activity"/>
    <property type="evidence" value="ECO:0007669"/>
    <property type="project" value="InterPro"/>
</dbReference>
<dbReference type="InterPro" id="IPR001845">
    <property type="entry name" value="HTH_ArsR_DNA-bd_dom"/>
</dbReference>
<dbReference type="Proteomes" id="UP001165136">
    <property type="component" value="Unassembled WGS sequence"/>
</dbReference>
<keyword evidence="3" id="KW-1185">Reference proteome</keyword>
<dbReference type="InterPro" id="IPR036390">
    <property type="entry name" value="WH_DNA-bd_sf"/>
</dbReference>